<evidence type="ECO:0000313" key="5">
    <source>
        <dbReference type="Proteomes" id="UP001348817"/>
    </source>
</evidence>
<dbReference type="RefSeq" id="WP_338395617.1">
    <property type="nucleotide sequence ID" value="NZ_AP025318.1"/>
</dbReference>
<keyword evidence="1" id="KW-0472">Membrane</keyword>
<dbReference type="SUPFAM" id="SSF55347">
    <property type="entry name" value="Glyceraldehyde-3-phosphate dehydrogenase-like, C-terminal domain"/>
    <property type="match status" value="1"/>
</dbReference>
<geneLocation type="plasmid" evidence="4 5">
    <name>pFA4</name>
</geneLocation>
<proteinExistence type="predicted"/>
<dbReference type="Proteomes" id="UP001348817">
    <property type="component" value="Plasmid pFA4"/>
</dbReference>
<gene>
    <name evidence="4" type="ORF">FUAX_49150</name>
</gene>
<dbReference type="PANTHER" id="PTHR43818">
    <property type="entry name" value="BCDNA.GH03377"/>
    <property type="match status" value="1"/>
</dbReference>
<organism evidence="4 5">
    <name type="scientific">Fulvitalea axinellae</name>
    <dbReference type="NCBI Taxonomy" id="1182444"/>
    <lineage>
        <taxon>Bacteria</taxon>
        <taxon>Pseudomonadati</taxon>
        <taxon>Bacteroidota</taxon>
        <taxon>Cytophagia</taxon>
        <taxon>Cytophagales</taxon>
        <taxon>Persicobacteraceae</taxon>
        <taxon>Fulvitalea</taxon>
    </lineage>
</organism>
<feature type="transmembrane region" description="Helical" evidence="1">
    <location>
        <begin position="14"/>
        <end position="36"/>
    </location>
</feature>
<evidence type="ECO:0000256" key="1">
    <source>
        <dbReference type="SAM" id="Phobius"/>
    </source>
</evidence>
<keyword evidence="5" id="KW-1185">Reference proteome</keyword>
<feature type="domain" description="Gfo/Idh/MocA-like oxidoreductase bacterial type C-terminal" evidence="3">
    <location>
        <begin position="210"/>
        <end position="264"/>
    </location>
</feature>
<evidence type="ECO:0000259" key="3">
    <source>
        <dbReference type="Pfam" id="PF19051"/>
    </source>
</evidence>
<dbReference type="Pfam" id="PF19051">
    <property type="entry name" value="GFO_IDH_MocA_C2"/>
    <property type="match status" value="1"/>
</dbReference>
<name>A0AAU9CWZ2_9BACT</name>
<keyword evidence="1" id="KW-1133">Transmembrane helix</keyword>
<dbReference type="Gene3D" id="3.30.360.10">
    <property type="entry name" value="Dihydrodipicolinate Reductase, domain 2"/>
    <property type="match status" value="1"/>
</dbReference>
<dbReference type="InterPro" id="IPR006311">
    <property type="entry name" value="TAT_signal"/>
</dbReference>
<dbReference type="GO" id="GO:0000166">
    <property type="term" value="F:nucleotide binding"/>
    <property type="evidence" value="ECO:0007669"/>
    <property type="project" value="InterPro"/>
</dbReference>
<dbReference type="EMBL" id="AP025318">
    <property type="protein sequence ID" value="BDD12483.1"/>
    <property type="molecule type" value="Genomic_DNA"/>
</dbReference>
<evidence type="ECO:0000259" key="2">
    <source>
        <dbReference type="Pfam" id="PF01408"/>
    </source>
</evidence>
<protein>
    <submittedName>
        <fullName evidence="4">Dehydrogenase</fullName>
    </submittedName>
</protein>
<reference evidence="4 5" key="1">
    <citation type="submission" date="2021-12" db="EMBL/GenBank/DDBJ databases">
        <title>Genome sequencing of bacteria with rrn-lacking chromosome and rrn-plasmid.</title>
        <authorList>
            <person name="Anda M."/>
            <person name="Iwasaki W."/>
        </authorList>
    </citation>
    <scope>NUCLEOTIDE SEQUENCE [LARGE SCALE GENOMIC DNA]</scope>
    <source>
        <strain evidence="4 5">DSM 100852</strain>
        <plasmid evidence="4 5">pFA4</plasmid>
    </source>
</reference>
<dbReference type="InterPro" id="IPR000683">
    <property type="entry name" value="Gfo/Idh/MocA-like_OxRdtase_N"/>
</dbReference>
<feature type="domain" description="Gfo/Idh/MocA-like oxidoreductase N-terminal" evidence="2">
    <location>
        <begin position="47"/>
        <end position="161"/>
    </location>
</feature>
<dbReference type="InterPro" id="IPR043906">
    <property type="entry name" value="Gfo/Idh/MocA_OxRdtase_bact_C"/>
</dbReference>
<dbReference type="InterPro" id="IPR036291">
    <property type="entry name" value="NAD(P)-bd_dom_sf"/>
</dbReference>
<dbReference type="AlphaFoldDB" id="A0AAU9CWZ2"/>
<accession>A0AAU9CWZ2</accession>
<dbReference type="SUPFAM" id="SSF51735">
    <property type="entry name" value="NAD(P)-binding Rossmann-fold domains"/>
    <property type="match status" value="1"/>
</dbReference>
<keyword evidence="4" id="KW-0614">Plasmid</keyword>
<evidence type="ECO:0000313" key="4">
    <source>
        <dbReference type="EMBL" id="BDD12483.1"/>
    </source>
</evidence>
<dbReference type="KEGG" id="fax:FUAX_49150"/>
<sequence length="493" mass="55094">MNDQKKTKLSRRDFVAKSAVTLGGISILPSTVIAGLGHKAPSDKLNIAGVGVGGRGLSVLNAMNKENIVGLCDVDWHYSEKAFKTYPKAKRYKDFRKMLDEMKDIDAVMVATPDHTHALVAATAMMMGKHVYVEKPLTLSVSEARVLTNMAKEYKVATQMGNQGNSGEGVRSICEWIWSGKIGEVKEVKAWTNRPIWPQGLERPKGTPQPPSTLDWDLFLGPAKYRPYNPIYTPWNWRAWWDFGTGALGDMGCHILDPVVQALRLKYATSVEASSTQLNTESAPLASTIHFEFPKREKFGKVKMPELKVTWTDGGILPERPAEMLESERFDPSGGVIFEGTKGKIVCGCYGKNPMLLPSSEMDKFKRPKQTLRRIDQGHYMDWVRACKEDPSSRVEASSNFENAGPLTEMVLMGNLGLRLQSLKKKLLWDGDNMRFTNISDSEQIKVVTSDHFEVVNGHPIFDTKYATQNALEAAAGYVKPKYRKGWEIKPFA</sequence>
<dbReference type="PANTHER" id="PTHR43818:SF10">
    <property type="entry name" value="NADH-DEPENDENT DEHYDROGENASE-RELATED"/>
    <property type="match status" value="1"/>
</dbReference>
<dbReference type="InterPro" id="IPR050463">
    <property type="entry name" value="Gfo/Idh/MocA_oxidrdct_glycsds"/>
</dbReference>
<keyword evidence="1" id="KW-0812">Transmembrane</keyword>
<dbReference type="Pfam" id="PF01408">
    <property type="entry name" value="GFO_IDH_MocA"/>
    <property type="match status" value="1"/>
</dbReference>
<dbReference type="Gene3D" id="3.40.50.720">
    <property type="entry name" value="NAD(P)-binding Rossmann-like Domain"/>
    <property type="match status" value="1"/>
</dbReference>
<dbReference type="PROSITE" id="PS51318">
    <property type="entry name" value="TAT"/>
    <property type="match status" value="1"/>
</dbReference>